<dbReference type="InterPro" id="IPR011333">
    <property type="entry name" value="SKP1/BTB/POZ_sf"/>
</dbReference>
<dbReference type="EMBL" id="CAXIEN010000176">
    <property type="protein sequence ID" value="CAL1284118.1"/>
    <property type="molecule type" value="Genomic_DNA"/>
</dbReference>
<dbReference type="SMART" id="SM00225">
    <property type="entry name" value="BTB"/>
    <property type="match status" value="1"/>
</dbReference>
<dbReference type="Pfam" id="PF00651">
    <property type="entry name" value="BTB"/>
    <property type="match status" value="1"/>
</dbReference>
<feature type="domain" description="MATH" evidence="2">
    <location>
        <begin position="12"/>
        <end position="144"/>
    </location>
</feature>
<dbReference type="SUPFAM" id="SSF49599">
    <property type="entry name" value="TRAF domain-like"/>
    <property type="match status" value="1"/>
</dbReference>
<dbReference type="Gene3D" id="1.25.40.420">
    <property type="match status" value="1"/>
</dbReference>
<keyword evidence="4" id="KW-1185">Reference proteome</keyword>
<name>A0AAV2AN01_9ARAC</name>
<evidence type="ECO:0000313" key="3">
    <source>
        <dbReference type="EMBL" id="CAL1284118.1"/>
    </source>
</evidence>
<reference evidence="3 4" key="1">
    <citation type="submission" date="2024-04" db="EMBL/GenBank/DDBJ databases">
        <authorList>
            <person name="Rising A."/>
            <person name="Reimegard J."/>
            <person name="Sonavane S."/>
            <person name="Akerstrom W."/>
            <person name="Nylinder S."/>
            <person name="Hedman E."/>
            <person name="Kallberg Y."/>
        </authorList>
    </citation>
    <scope>NUCLEOTIDE SEQUENCE [LARGE SCALE GENOMIC DNA]</scope>
</reference>
<dbReference type="AlphaFoldDB" id="A0AAV2AN01"/>
<dbReference type="Proteomes" id="UP001497382">
    <property type="component" value="Unassembled WGS sequence"/>
</dbReference>
<feature type="domain" description="BTB" evidence="1">
    <location>
        <begin position="345"/>
        <end position="413"/>
    </location>
</feature>
<dbReference type="SUPFAM" id="SSF54695">
    <property type="entry name" value="POZ domain"/>
    <property type="match status" value="1"/>
</dbReference>
<dbReference type="PROSITE" id="PS50144">
    <property type="entry name" value="MATH"/>
    <property type="match status" value="1"/>
</dbReference>
<comment type="caution">
    <text evidence="3">The sequence shown here is derived from an EMBL/GenBank/DDBJ whole genome shotgun (WGS) entry which is preliminary data.</text>
</comment>
<proteinExistence type="predicted"/>
<sequence length="508" mass="58203">MASLIPDENRREFTFIWRVENYSYCWHKIGDFLVSPVFVADLIHKTAWALCLYPRGDEDELFVGCYLQREVNDEGPSSLSMSYEIACLAADGSVLRLFEGNKSERMFESGIGYGTSQFISRSEELTKKRKSYLPQDTLTLSCKMWIVDENISDATQCFARTRIQVETVSFVHTIEYFSGIKADSKQTISVNSSSEARSPVSVSIIATNGSCCEEKIVLEFIPVDRELIDVCTCRLQLLNAAGQKIKCGQTDSRFDLERKDILYVPLTFTNKKLLEKKEQFLPNDSLTLICEYSFSIGVEFEKIEKTIYGSQWISTSSAQDFGLEILDYPNVSDDYRYLLSDPVLSDITLKTKTKTFPAHKTVLIARSPVFRDLFTKDTNVKDNKDSIDIEDLEEKTLHRLLLFMYADVLDDLNWEIACKLYYAAHKYQIYFLQAKCRSYLISCLDTANASDLLLLSHIQQDSDLKTSVSDFILENEEEVFGSNGWENLMETNPDLALKTMHLRFKKSR</sequence>
<dbReference type="PROSITE" id="PS50097">
    <property type="entry name" value="BTB"/>
    <property type="match status" value="1"/>
</dbReference>
<dbReference type="InterPro" id="IPR002083">
    <property type="entry name" value="MATH/TRAF_dom"/>
</dbReference>
<dbReference type="Pfam" id="PF22486">
    <property type="entry name" value="MATH_2"/>
    <property type="match status" value="1"/>
</dbReference>
<dbReference type="Gene3D" id="3.30.710.10">
    <property type="entry name" value="Potassium Channel Kv1.1, Chain A"/>
    <property type="match status" value="1"/>
</dbReference>
<dbReference type="InterPro" id="IPR008974">
    <property type="entry name" value="TRAF-like"/>
</dbReference>
<accession>A0AAV2AN01</accession>
<dbReference type="CDD" id="cd18186">
    <property type="entry name" value="BTB_POZ_ZBTB_KLHL-like"/>
    <property type="match status" value="1"/>
</dbReference>
<evidence type="ECO:0000313" key="4">
    <source>
        <dbReference type="Proteomes" id="UP001497382"/>
    </source>
</evidence>
<dbReference type="GO" id="GO:0030163">
    <property type="term" value="P:protein catabolic process"/>
    <property type="evidence" value="ECO:0007669"/>
    <property type="project" value="UniProtKB-ARBA"/>
</dbReference>
<dbReference type="Gene3D" id="2.60.210.10">
    <property type="entry name" value="Apoptosis, Tumor Necrosis Factor Receptor Associated Protein 2, Chain A"/>
    <property type="match status" value="1"/>
</dbReference>
<organism evidence="3 4">
    <name type="scientific">Larinioides sclopetarius</name>
    <dbReference type="NCBI Taxonomy" id="280406"/>
    <lineage>
        <taxon>Eukaryota</taxon>
        <taxon>Metazoa</taxon>
        <taxon>Ecdysozoa</taxon>
        <taxon>Arthropoda</taxon>
        <taxon>Chelicerata</taxon>
        <taxon>Arachnida</taxon>
        <taxon>Araneae</taxon>
        <taxon>Araneomorphae</taxon>
        <taxon>Entelegynae</taxon>
        <taxon>Araneoidea</taxon>
        <taxon>Araneidae</taxon>
        <taxon>Larinioides</taxon>
    </lineage>
</organism>
<dbReference type="InterPro" id="IPR000210">
    <property type="entry name" value="BTB/POZ_dom"/>
</dbReference>
<evidence type="ECO:0000259" key="2">
    <source>
        <dbReference type="PROSITE" id="PS50144"/>
    </source>
</evidence>
<gene>
    <name evidence="3" type="ORF">LARSCL_LOCUS12975</name>
</gene>
<evidence type="ECO:0000259" key="1">
    <source>
        <dbReference type="PROSITE" id="PS50097"/>
    </source>
</evidence>
<dbReference type="PANTHER" id="PTHR24413">
    <property type="entry name" value="SPECKLE-TYPE POZ PROTEIN"/>
    <property type="match status" value="1"/>
</dbReference>
<evidence type="ECO:0008006" key="5">
    <source>
        <dbReference type="Google" id="ProtNLM"/>
    </source>
</evidence>
<protein>
    <recommendedName>
        <fullName evidence="5">Speckle-type POZ protein</fullName>
    </recommendedName>
</protein>